<dbReference type="GeneID" id="22571948"/>
<protein>
    <recommendedName>
        <fullName evidence="6">Leucine-rich repeat protein</fullName>
    </recommendedName>
</protein>
<feature type="compositionally biased region" description="Low complexity" evidence="3">
    <location>
        <begin position="299"/>
        <end position="317"/>
    </location>
</feature>
<feature type="compositionally biased region" description="Polar residues" evidence="3">
    <location>
        <begin position="225"/>
        <end position="242"/>
    </location>
</feature>
<feature type="compositionally biased region" description="Gly residues" evidence="3">
    <location>
        <begin position="318"/>
        <end position="330"/>
    </location>
</feature>
<feature type="compositionally biased region" description="Low complexity" evidence="3">
    <location>
        <begin position="1166"/>
        <end position="1194"/>
    </location>
</feature>
<evidence type="ECO:0000313" key="4">
    <source>
        <dbReference type="EMBL" id="AIN95317.1"/>
    </source>
</evidence>
<feature type="compositionally biased region" description="Low complexity" evidence="3">
    <location>
        <begin position="1097"/>
        <end position="1110"/>
    </location>
</feature>
<dbReference type="OrthoDB" id="266138at2759"/>
<feature type="compositionally biased region" description="Low complexity" evidence="3">
    <location>
        <begin position="972"/>
        <end position="996"/>
    </location>
</feature>
<evidence type="ECO:0008006" key="6">
    <source>
        <dbReference type="Google" id="ProtNLM"/>
    </source>
</evidence>
<dbReference type="SUPFAM" id="SSF52058">
    <property type="entry name" value="L domain-like"/>
    <property type="match status" value="1"/>
</dbReference>
<feature type="compositionally biased region" description="Basic and acidic residues" evidence="3">
    <location>
        <begin position="365"/>
        <end position="374"/>
    </location>
</feature>
<dbReference type="Gene3D" id="3.80.10.10">
    <property type="entry name" value="Ribonuclease Inhibitor"/>
    <property type="match status" value="1"/>
</dbReference>
<sequence length="1394" mass="149971">MSAHAEFAERLEALFITELRRQGVADTEGWAAKLNTYCSYVPATSADDRSRGAGDQQRTSPSIVLVIDMTNLEVGDKPVVALCEALLRMEGPSLRGRYANVSEWQVLWRRCGLTDRALRHIELLLLGCQRLTLLDVSANTLSPAGQASLLHAAAEVPCDVVIAEDARATHSGSRTREASVPSSSLCTSHPPELVEHQPQNQASRHHRRSGGDVDEARDASVASRGASQQQHRSGMRQQTTPPSGHAAAAEPLRQRSSSFSGASASASPSLRSYASGSAEALQKRREELFGRFTTATQPSAAIDPAESAASARDAPAPVGGGDTQKGGSGGITAANNDVVEFEAAKATTEDSPARPSPAAAQQPHLEWRPGEERTSGNVSHSPFVAAPDPKERKPPPPTHRTRGMKAANTPAMTAAASREPFADRNDQIDLTANLNPALDCALDLSALMTRDGALRQVRMFGGARSVWDVLEAYERAAEQQMHGSVSHGGEACVDAATRAKLPSALLGGATYSVITVLNLSRNHLTTLCALPAALLRLDVSVNDLTELSGVQNCKMLTVLNARRNRLRAIRGLEKNRSIAHLFLGHNGITAVEGVAHLVLLETLDLTFNELRTQASLRMLSLCSALRHLLLRGNPIIESGKPGFMAVLRNLCPTLLVVDEYRMVNSCLADRALAQRNWGRQPNMIDNTQPYARTETLRGVNSVGASSSLLSHTAITGGSPSADGSTMSSVAFTSSRRREGSRPAPFAVGDDDVADERSMNLLHMLTRGVSAPTGYGDSVRSQHAAQQLAQTRREKEAQAQMERERRLTANGRQLRGVVVKQLAEESRKYLEDTIVRRMTTAQQQQPQGSHSTLPSAGGSGIDAAGAPTSDLMARRASVELNAYGGVAHPELMDNPLADVVVYTAALPEKRQRATMEGNTRDKTDAELLRRYKPRSAQLRRDPSANQPQSLAMKASAGAPSRRHPQVPQRRAVSAGHAPSPAAHGGGARHSSAGTTRRQSARRAHRDDDDAALATLYAGDASEPLPGGTARSGSGSYAALHVAEQSQLRSLGDAELECSPISKDPQARLVRSLNTTASILHDSSHLHRMSDPPNSAHLRSPSPTTQRRPSPTAQARRHPTPQNYRDPAEVEVTAIYPSSHSQRCSLPGGGGDTQKAQLQHYKRTPSRANAPASKSSSQSRSTSASAAASRVARSDSVGGREVQCSAAGPSVVSSVGTSDPVLRPIHIDDAQRARVKVWTQQLRDDTDALQDALQTLVDLLGAQRQPHMSVPESSRELPPTYLQERQRCIQIIQESGMLQDTYVPMDVIVYYGFSKAELEGEKDRSAQVVTRCGGSTEADERAWAREVAERSDVLRQLHLMGDAKTCLRYVALLVSDGREKLLQQYVDQLREGLRGA</sequence>
<feature type="region of interest" description="Disordered" evidence="3">
    <location>
        <begin position="345"/>
        <end position="406"/>
    </location>
</feature>
<reference evidence="4 5" key="1">
    <citation type="journal article" date="2015" name="Sci. Rep.">
        <title>The genome of Leishmania panamensis: insights into genomics of the L. (Viannia) subgenus.</title>
        <authorList>
            <person name="Llanes A."/>
            <person name="Restrepo C.M."/>
            <person name="Vecchio G.D."/>
            <person name="Anguizola F.J."/>
            <person name="Lleonart R."/>
        </authorList>
    </citation>
    <scope>NUCLEOTIDE SEQUENCE [LARGE SCALE GENOMIC DNA]</scope>
    <source>
        <strain evidence="4 5">MHOM/PA/94/PSC-1</strain>
    </source>
</reference>
<feature type="region of interest" description="Disordered" evidence="3">
    <location>
        <begin position="168"/>
        <end position="272"/>
    </location>
</feature>
<gene>
    <name evidence="4" type="ORF">LPMP_030820</name>
</gene>
<feature type="compositionally biased region" description="Low complexity" evidence="3">
    <location>
        <begin position="256"/>
        <end position="272"/>
    </location>
</feature>
<dbReference type="PANTHER" id="PTHR15454:SF70">
    <property type="entry name" value="LEUCINE-RICH REPEAT PROTEIN (LRRP)"/>
    <property type="match status" value="1"/>
</dbReference>
<feature type="compositionally biased region" description="Basic and acidic residues" evidence="3">
    <location>
        <begin position="209"/>
        <end position="218"/>
    </location>
</feature>
<evidence type="ECO:0000313" key="5">
    <source>
        <dbReference type="Proteomes" id="UP000063063"/>
    </source>
</evidence>
<dbReference type="VEuPathDB" id="TriTrypDB:LPAL13_030012900"/>
<keyword evidence="2" id="KW-0677">Repeat</keyword>
<feature type="region of interest" description="Disordered" evidence="3">
    <location>
        <begin position="292"/>
        <end position="333"/>
    </location>
</feature>
<name>A0A088RH65_LEIPA</name>
<feature type="region of interest" description="Disordered" evidence="3">
    <location>
        <begin position="838"/>
        <end position="865"/>
    </location>
</feature>
<dbReference type="InterPro" id="IPR032675">
    <property type="entry name" value="LRR_dom_sf"/>
</dbReference>
<feature type="compositionally biased region" description="Polar residues" evidence="3">
    <location>
        <begin position="838"/>
        <end position="853"/>
    </location>
</feature>
<feature type="region of interest" description="Disordered" evidence="3">
    <location>
        <begin position="910"/>
        <end position="1006"/>
    </location>
</feature>
<dbReference type="EMBL" id="CP009372">
    <property type="protein sequence ID" value="AIN95317.1"/>
    <property type="molecule type" value="Genomic_DNA"/>
</dbReference>
<evidence type="ECO:0000256" key="2">
    <source>
        <dbReference type="ARBA" id="ARBA00022737"/>
    </source>
</evidence>
<organism evidence="4 5">
    <name type="scientific">Leishmania panamensis</name>
    <dbReference type="NCBI Taxonomy" id="5679"/>
    <lineage>
        <taxon>Eukaryota</taxon>
        <taxon>Discoba</taxon>
        <taxon>Euglenozoa</taxon>
        <taxon>Kinetoplastea</taxon>
        <taxon>Metakinetoplastina</taxon>
        <taxon>Trypanosomatida</taxon>
        <taxon>Trypanosomatidae</taxon>
        <taxon>Leishmaniinae</taxon>
        <taxon>Leishmania</taxon>
        <taxon>Leishmania guyanensis species complex</taxon>
    </lineage>
</organism>
<dbReference type="eggNOG" id="KOG0531">
    <property type="taxonomic scope" value="Eukaryota"/>
</dbReference>
<proteinExistence type="predicted"/>
<dbReference type="Proteomes" id="UP000063063">
    <property type="component" value="Chromosome 3"/>
</dbReference>
<feature type="compositionally biased region" description="Low complexity" evidence="3">
    <location>
        <begin position="1203"/>
        <end position="1215"/>
    </location>
</feature>
<feature type="region of interest" description="Disordered" evidence="3">
    <location>
        <begin position="1079"/>
        <end position="1126"/>
    </location>
</feature>
<dbReference type="KEGG" id="lpan:LPMP_030820"/>
<dbReference type="RefSeq" id="XP_010701025.1">
    <property type="nucleotide sequence ID" value="XM_010702723.1"/>
</dbReference>
<feature type="compositionally biased region" description="Basic and acidic residues" evidence="3">
    <location>
        <begin position="910"/>
        <end position="928"/>
    </location>
</feature>
<dbReference type="GO" id="GO:0005737">
    <property type="term" value="C:cytoplasm"/>
    <property type="evidence" value="ECO:0007669"/>
    <property type="project" value="TreeGrafter"/>
</dbReference>
<evidence type="ECO:0000256" key="1">
    <source>
        <dbReference type="ARBA" id="ARBA00022614"/>
    </source>
</evidence>
<evidence type="ECO:0000256" key="3">
    <source>
        <dbReference type="SAM" id="MobiDB-lite"/>
    </source>
</evidence>
<feature type="region of interest" description="Disordered" evidence="3">
    <location>
        <begin position="1138"/>
        <end position="1215"/>
    </location>
</feature>
<dbReference type="PANTHER" id="PTHR15454">
    <property type="entry name" value="NISCHARIN RELATED"/>
    <property type="match status" value="1"/>
</dbReference>
<keyword evidence="5" id="KW-1185">Reference proteome</keyword>
<dbReference type="FunFam" id="3.80.10.10:FF:001344">
    <property type="entry name" value="Uncharacterized protein"/>
    <property type="match status" value="1"/>
</dbReference>
<accession>A0A088RH65</accession>
<keyword evidence="1" id="KW-0433">Leucine-rich repeat</keyword>
<dbReference type="VEuPathDB" id="TriTrypDB:LPMP_030820"/>